<keyword evidence="15" id="KW-1185">Reference proteome</keyword>
<evidence type="ECO:0000256" key="8">
    <source>
        <dbReference type="ARBA" id="ARBA00023277"/>
    </source>
</evidence>
<keyword evidence="12" id="KW-0732">Signal</keyword>
<name>Q2GM35_CHAGB</name>
<evidence type="ECO:0000256" key="5">
    <source>
        <dbReference type="ARBA" id="ARBA00022525"/>
    </source>
</evidence>
<dbReference type="PANTHER" id="PTHR31490:SF35">
    <property type="entry name" value="ENDO-1,4-BETA-XYLANASE"/>
    <property type="match status" value="1"/>
</dbReference>
<keyword evidence="5" id="KW-0964">Secreted</keyword>
<dbReference type="GO" id="GO:0045493">
    <property type="term" value="P:xylan catabolic process"/>
    <property type="evidence" value="ECO:0007669"/>
    <property type="project" value="UniProtKB-KW"/>
</dbReference>
<keyword evidence="10 11" id="KW-0624">Polysaccharide degradation</keyword>
<comment type="pathway">
    <text evidence="3">Glycan degradation; xylan degradation.</text>
</comment>
<proteinExistence type="inferred from homology"/>
<evidence type="ECO:0000256" key="7">
    <source>
        <dbReference type="ARBA" id="ARBA00022801"/>
    </source>
</evidence>
<evidence type="ECO:0000256" key="4">
    <source>
        <dbReference type="ARBA" id="ARBA00007495"/>
    </source>
</evidence>
<dbReference type="Pfam" id="PF00331">
    <property type="entry name" value="Glyco_hydro_10"/>
    <property type="match status" value="1"/>
</dbReference>
<dbReference type="RefSeq" id="XP_001226236.1">
    <property type="nucleotide sequence ID" value="XM_001226235.1"/>
</dbReference>
<dbReference type="SUPFAM" id="SSF51445">
    <property type="entry name" value="(Trans)glycosidases"/>
    <property type="match status" value="1"/>
</dbReference>
<dbReference type="HOGENOM" id="CLU_020161_1_0_1"/>
<comment type="catalytic activity">
    <reaction evidence="1 11">
        <text>Endohydrolysis of (1-&gt;4)-beta-D-xylosidic linkages in xylans.</text>
        <dbReference type="EC" id="3.2.1.8"/>
    </reaction>
</comment>
<feature type="signal peptide" evidence="12">
    <location>
        <begin position="1"/>
        <end position="17"/>
    </location>
</feature>
<evidence type="ECO:0000256" key="1">
    <source>
        <dbReference type="ARBA" id="ARBA00000681"/>
    </source>
</evidence>
<keyword evidence="8 11" id="KW-0119">Carbohydrate metabolism</keyword>
<dbReference type="EC" id="3.2.1.8" evidence="11"/>
<dbReference type="Gene3D" id="3.20.20.80">
    <property type="entry name" value="Glycosidases"/>
    <property type="match status" value="1"/>
</dbReference>
<feature type="domain" description="GH10" evidence="13">
    <location>
        <begin position="35"/>
        <end position="335"/>
    </location>
</feature>
<dbReference type="AlphaFoldDB" id="Q2GM35"/>
<dbReference type="PROSITE" id="PS51760">
    <property type="entry name" value="GH10_2"/>
    <property type="match status" value="1"/>
</dbReference>
<evidence type="ECO:0000256" key="6">
    <source>
        <dbReference type="ARBA" id="ARBA00022651"/>
    </source>
</evidence>
<comment type="similarity">
    <text evidence="4 11">Belongs to the glycosyl hydrolase 10 (cellulase F) family.</text>
</comment>
<dbReference type="VEuPathDB" id="FungiDB:CHGG_10969"/>
<keyword evidence="9 11" id="KW-0326">Glycosidase</keyword>
<dbReference type="InParanoid" id="Q2GM35"/>
<dbReference type="OrthoDB" id="3055998at2759"/>
<evidence type="ECO:0000313" key="15">
    <source>
        <dbReference type="Proteomes" id="UP000001056"/>
    </source>
</evidence>
<dbReference type="GeneID" id="4397236"/>
<evidence type="ECO:0000259" key="13">
    <source>
        <dbReference type="PROSITE" id="PS51760"/>
    </source>
</evidence>
<evidence type="ECO:0000256" key="10">
    <source>
        <dbReference type="ARBA" id="ARBA00023326"/>
    </source>
</evidence>
<dbReference type="InterPro" id="IPR044846">
    <property type="entry name" value="GH10"/>
</dbReference>
<evidence type="ECO:0000256" key="3">
    <source>
        <dbReference type="ARBA" id="ARBA00004851"/>
    </source>
</evidence>
<evidence type="ECO:0000256" key="2">
    <source>
        <dbReference type="ARBA" id="ARBA00004613"/>
    </source>
</evidence>
<protein>
    <recommendedName>
        <fullName evidence="11">Beta-xylanase</fullName>
        <ecNumber evidence="11">3.2.1.8</ecNumber>
    </recommendedName>
</protein>
<dbReference type="SMART" id="SM00633">
    <property type="entry name" value="Glyco_10"/>
    <property type="match status" value="1"/>
</dbReference>
<dbReference type="GO" id="GO:0005576">
    <property type="term" value="C:extracellular region"/>
    <property type="evidence" value="ECO:0007669"/>
    <property type="project" value="UniProtKB-SubCell"/>
</dbReference>
<accession>Q2GM35</accession>
<reference evidence="15" key="1">
    <citation type="journal article" date="2015" name="Genome Announc.">
        <title>Draft genome sequence of the cellulolytic fungus Chaetomium globosum.</title>
        <authorList>
            <person name="Cuomo C.A."/>
            <person name="Untereiner W.A."/>
            <person name="Ma L.-J."/>
            <person name="Grabherr M."/>
            <person name="Birren B.W."/>
        </authorList>
    </citation>
    <scope>NUCLEOTIDE SEQUENCE [LARGE SCALE GENOMIC DNA]</scope>
    <source>
        <strain evidence="15">ATCC 6205 / CBS 148.51 / DSM 1962 / NBRC 6347 / NRRL 1970</strain>
    </source>
</reference>
<keyword evidence="6" id="KW-0858">Xylan degradation</keyword>
<feature type="chain" id="PRO_5004208260" description="Beta-xylanase" evidence="12">
    <location>
        <begin position="18"/>
        <end position="344"/>
    </location>
</feature>
<dbReference type="GO" id="GO:0031176">
    <property type="term" value="F:endo-1,4-beta-xylanase activity"/>
    <property type="evidence" value="ECO:0007669"/>
    <property type="project" value="UniProtKB-EC"/>
</dbReference>
<dbReference type="Proteomes" id="UP000001056">
    <property type="component" value="Unassembled WGS sequence"/>
</dbReference>
<gene>
    <name evidence="14" type="ORF">CHGG_10969</name>
</gene>
<evidence type="ECO:0000256" key="11">
    <source>
        <dbReference type="RuleBase" id="RU361174"/>
    </source>
</evidence>
<keyword evidence="7 11" id="KW-0378">Hydrolase</keyword>
<organism evidence="14 15">
    <name type="scientific">Chaetomium globosum (strain ATCC 6205 / CBS 148.51 / DSM 1962 / NBRC 6347 / NRRL 1970)</name>
    <name type="common">Soil fungus</name>
    <dbReference type="NCBI Taxonomy" id="306901"/>
    <lineage>
        <taxon>Eukaryota</taxon>
        <taxon>Fungi</taxon>
        <taxon>Dikarya</taxon>
        <taxon>Ascomycota</taxon>
        <taxon>Pezizomycotina</taxon>
        <taxon>Sordariomycetes</taxon>
        <taxon>Sordariomycetidae</taxon>
        <taxon>Sordariales</taxon>
        <taxon>Chaetomiaceae</taxon>
        <taxon>Chaetomium</taxon>
    </lineage>
</organism>
<evidence type="ECO:0000256" key="12">
    <source>
        <dbReference type="SAM" id="SignalP"/>
    </source>
</evidence>
<evidence type="ECO:0000313" key="14">
    <source>
        <dbReference type="EMBL" id="EAQ83151.1"/>
    </source>
</evidence>
<dbReference type="InterPro" id="IPR017853">
    <property type="entry name" value="GH"/>
</dbReference>
<sequence length="344" mass="37755">MKFSVSVALALGGFAAANPLPLNHQAEELFHRQVQTLNAAMVAAGREYIGTSLTVRNDNQESNIIRSEFGSITPENAQKWDATEPNRGQFNFGAADQHMNWAQQNGKHVRCHTLVWYSQLPGWVSNSGFNNATLIQVMTNHINQVMGRYKGRCNHWDVVNEALSEDGTYRDNVFLRVIGEAYIPIAFRAAAAADPAAKLYYNDYILATVCASTASAYQGHLTTESTPTQSTPTPSEEDLTAALKVTADLGVEVAWTEIDIRMRTPSNSQKLQQLADAYGRVARACLNVPSCVGMTIWGVTDRYSWVPNTFQGEGDALLWNSNYQKKAAYTSFLEGITSGGSSKA</sequence>
<dbReference type="eggNOG" id="ENOG502SHCI">
    <property type="taxonomic scope" value="Eukaryota"/>
</dbReference>
<dbReference type="EMBL" id="CH408036">
    <property type="protein sequence ID" value="EAQ83151.1"/>
    <property type="molecule type" value="Genomic_DNA"/>
</dbReference>
<dbReference type="PANTHER" id="PTHR31490">
    <property type="entry name" value="GLYCOSYL HYDROLASE"/>
    <property type="match status" value="1"/>
</dbReference>
<comment type="subcellular location">
    <subcellularLocation>
        <location evidence="2">Secreted</location>
    </subcellularLocation>
</comment>
<dbReference type="InterPro" id="IPR001000">
    <property type="entry name" value="GH10_dom"/>
</dbReference>
<dbReference type="PRINTS" id="PR00134">
    <property type="entry name" value="GLHYDRLASE10"/>
</dbReference>
<dbReference type="OMA" id="MELRCHT"/>
<evidence type="ECO:0000256" key="9">
    <source>
        <dbReference type="ARBA" id="ARBA00023295"/>
    </source>
</evidence>